<dbReference type="PANTHER" id="PTHR30146">
    <property type="entry name" value="LACI-RELATED TRANSCRIPTIONAL REPRESSOR"/>
    <property type="match status" value="1"/>
</dbReference>
<evidence type="ECO:0000313" key="6">
    <source>
        <dbReference type="EMBL" id="VYU11452.1"/>
    </source>
</evidence>
<dbReference type="Gene3D" id="1.10.260.40">
    <property type="entry name" value="lambda repressor-like DNA-binding domains"/>
    <property type="match status" value="1"/>
</dbReference>
<dbReference type="GO" id="GO:0003700">
    <property type="term" value="F:DNA-binding transcription factor activity"/>
    <property type="evidence" value="ECO:0007669"/>
    <property type="project" value="TreeGrafter"/>
</dbReference>
<dbReference type="PANTHER" id="PTHR30146:SF148">
    <property type="entry name" value="HTH-TYPE TRANSCRIPTIONAL REPRESSOR PURR-RELATED"/>
    <property type="match status" value="1"/>
</dbReference>
<dbReference type="SUPFAM" id="SSF53822">
    <property type="entry name" value="Periplasmic binding protein-like I"/>
    <property type="match status" value="1"/>
</dbReference>
<dbReference type="EMBL" id="CACRTV010000041">
    <property type="protein sequence ID" value="VYU11452.1"/>
    <property type="molecule type" value="Genomic_DNA"/>
</dbReference>
<dbReference type="InterPro" id="IPR028082">
    <property type="entry name" value="Peripla_BP_I"/>
</dbReference>
<name>A0A6N3C5Z0_9CLOT</name>
<dbReference type="Pfam" id="PF13377">
    <property type="entry name" value="Peripla_BP_3"/>
    <property type="match status" value="1"/>
</dbReference>
<accession>A0A6N3C5Z0</accession>
<evidence type="ECO:0000259" key="5">
    <source>
        <dbReference type="PROSITE" id="PS50932"/>
    </source>
</evidence>
<dbReference type="Gene3D" id="3.40.50.2300">
    <property type="match status" value="2"/>
</dbReference>
<evidence type="ECO:0000256" key="2">
    <source>
        <dbReference type="ARBA" id="ARBA00023015"/>
    </source>
</evidence>
<dbReference type="Pfam" id="PF00356">
    <property type="entry name" value="LacI"/>
    <property type="match status" value="1"/>
</dbReference>
<sequence length="347" mass="39243">MKKATMKDIANKLNISINAVSLALNSKAGVSEETRKIVFDTANEIGYLEKSNKFIKTYASKNICVLIRKLYFEDNYFYSKILMGVVEESRKNGYDIITSIISENDMSIPTCIENEKVCGVIVIGAIDDEYLIRLKENNIPVVLVDYESFVESTDCILTDNKYGSFSLAKLLFDRGYRKIGFFGELAYSLSVKERFFGYSEAIKKFVQFSNRDEFLEYINNHSILDDIEGYIINQDTDKIVEKLRIIKEMPEAFVCSNDNAAILLISALEQLGYSVPADISVVGFDNIAISSLVVPNITTVSVEKELMGRKALQRLLWRLDNKGDMNECIVMGVTLIERDSVGFKKLP</sequence>
<dbReference type="InterPro" id="IPR046335">
    <property type="entry name" value="LacI/GalR-like_sensor"/>
</dbReference>
<dbReference type="SUPFAM" id="SSF47413">
    <property type="entry name" value="lambda repressor-like DNA-binding domains"/>
    <property type="match status" value="1"/>
</dbReference>
<dbReference type="AlphaFoldDB" id="A0A6N3C5Z0"/>
<dbReference type="PROSITE" id="PS50932">
    <property type="entry name" value="HTH_LACI_2"/>
    <property type="match status" value="1"/>
</dbReference>
<gene>
    <name evidence="6" type="primary">ccpA_1</name>
    <name evidence="6" type="ORF">CPLFYP93_01417</name>
</gene>
<dbReference type="GO" id="GO:0000976">
    <property type="term" value="F:transcription cis-regulatory region binding"/>
    <property type="evidence" value="ECO:0007669"/>
    <property type="project" value="TreeGrafter"/>
</dbReference>
<dbReference type="RefSeq" id="WP_156560716.1">
    <property type="nucleotide sequence ID" value="NZ_CACRTV010000041.1"/>
</dbReference>
<reference evidence="6" key="1">
    <citation type="submission" date="2019-11" db="EMBL/GenBank/DDBJ databases">
        <authorList>
            <person name="Feng L."/>
        </authorList>
    </citation>
    <scope>NUCLEOTIDE SEQUENCE</scope>
    <source>
        <strain evidence="6">CParaputrificumLFYP93</strain>
    </source>
</reference>
<evidence type="ECO:0000256" key="1">
    <source>
        <dbReference type="ARBA" id="ARBA00022491"/>
    </source>
</evidence>
<dbReference type="CDD" id="cd01392">
    <property type="entry name" value="HTH_LacI"/>
    <property type="match status" value="1"/>
</dbReference>
<protein>
    <submittedName>
        <fullName evidence="6">Catabolite control protein A</fullName>
    </submittedName>
</protein>
<keyword evidence="4" id="KW-0804">Transcription</keyword>
<dbReference type="InterPro" id="IPR000843">
    <property type="entry name" value="HTH_LacI"/>
</dbReference>
<proteinExistence type="predicted"/>
<dbReference type="InterPro" id="IPR010982">
    <property type="entry name" value="Lambda_DNA-bd_dom_sf"/>
</dbReference>
<evidence type="ECO:0000256" key="4">
    <source>
        <dbReference type="ARBA" id="ARBA00023163"/>
    </source>
</evidence>
<keyword evidence="3" id="KW-0238">DNA-binding</keyword>
<feature type="domain" description="HTH lacI-type" evidence="5">
    <location>
        <begin position="4"/>
        <end position="47"/>
    </location>
</feature>
<dbReference type="SMART" id="SM00354">
    <property type="entry name" value="HTH_LACI"/>
    <property type="match status" value="1"/>
</dbReference>
<evidence type="ECO:0000256" key="3">
    <source>
        <dbReference type="ARBA" id="ARBA00023125"/>
    </source>
</evidence>
<keyword evidence="1" id="KW-0678">Repressor</keyword>
<organism evidence="6">
    <name type="scientific">Clostridium paraputrificum</name>
    <dbReference type="NCBI Taxonomy" id="29363"/>
    <lineage>
        <taxon>Bacteria</taxon>
        <taxon>Bacillati</taxon>
        <taxon>Bacillota</taxon>
        <taxon>Clostridia</taxon>
        <taxon>Eubacteriales</taxon>
        <taxon>Clostridiaceae</taxon>
        <taxon>Clostridium</taxon>
    </lineage>
</organism>
<keyword evidence="2" id="KW-0805">Transcription regulation</keyword>